<dbReference type="Proteomes" id="UP000256970">
    <property type="component" value="Unassembled WGS sequence"/>
</dbReference>
<proteinExistence type="predicted"/>
<name>A0A383V538_TETOB</name>
<dbReference type="PANTHER" id="PTHR46430">
    <property type="entry name" value="PROTEIN SKT5-RELATED"/>
    <property type="match status" value="1"/>
</dbReference>
<feature type="region of interest" description="Disordered" evidence="2">
    <location>
        <begin position="465"/>
        <end position="492"/>
    </location>
</feature>
<dbReference type="STRING" id="3088.A0A383V538"/>
<dbReference type="SMART" id="SM00671">
    <property type="entry name" value="SEL1"/>
    <property type="match status" value="4"/>
</dbReference>
<dbReference type="PANTHER" id="PTHR46430:SF3">
    <property type="entry name" value="ACTIVATOR OF C KINASE PROTEIN 1"/>
    <property type="match status" value="1"/>
</dbReference>
<dbReference type="EMBL" id="FNXT01000003">
    <property type="protein sequence ID" value="SZX59496.1"/>
    <property type="molecule type" value="Genomic_DNA"/>
</dbReference>
<dbReference type="AlphaFoldDB" id="A0A383V538"/>
<keyword evidence="1" id="KW-0677">Repeat</keyword>
<gene>
    <name evidence="3" type="ORF">BQ4739_LOCUS109</name>
</gene>
<dbReference type="SUPFAM" id="SSF81901">
    <property type="entry name" value="HCP-like"/>
    <property type="match status" value="1"/>
</dbReference>
<dbReference type="InterPro" id="IPR051726">
    <property type="entry name" value="Chitin_Synth_Reg"/>
</dbReference>
<evidence type="ECO:0000256" key="2">
    <source>
        <dbReference type="SAM" id="MobiDB-lite"/>
    </source>
</evidence>
<keyword evidence="4" id="KW-1185">Reference proteome</keyword>
<dbReference type="InterPro" id="IPR011990">
    <property type="entry name" value="TPR-like_helical_dom_sf"/>
</dbReference>
<protein>
    <submittedName>
        <fullName evidence="3">Uncharacterized protein</fullName>
    </submittedName>
</protein>
<accession>A0A383V538</accession>
<reference evidence="3 4" key="1">
    <citation type="submission" date="2016-10" db="EMBL/GenBank/DDBJ databases">
        <authorList>
            <person name="Cai Z."/>
        </authorList>
    </citation>
    <scope>NUCLEOTIDE SEQUENCE [LARGE SCALE GENOMIC DNA]</scope>
</reference>
<sequence length="524" mass="55164">MGQGSSKHYYDLLVAPEWSKGVESLSLVSDVCDLAEQLAADRCGKHAIKVYQKCCELRGVRDAWAGMHQAAAQLHGQQVYQVAQDMQTLNLKLTWCKARLLRGSKSAALTKTAQQHAAKLEGILAVAYEAHTNFQTSFTLAVAASTQQLQAGAGQQPLETPYSSHSRTAVLQQRSAAPGSCPGRLQQASCSNPGVELAPRFFTSCGEPTACQQQQLAALQAPLQQALQLSQSIAQAADGEQQIKRNVEAQDASTLVANLEAAAGIPQQIVQQDSSEDLVAAALACMPDYQRAWALLQQAAGASGEACHLLGQLCEQGLGLPAADYEQAAAWYGHGAALQHAASAHALAFALENGLGVTRDLAAALDWYVFAAESGHAPAQNNMGRLLIAGEYGVPADTASALQWLQAAAEQGSAAAWFNMGTCFEWGVGECAVDVESAQECYVHAAELGHHVAVARLRQLQQDSSAQGPASPLSAPSGHHPREKHSLGSAGSASTAGGRLFLQQQVAAVKAMHQVVADLQLCHA</sequence>
<evidence type="ECO:0000313" key="4">
    <source>
        <dbReference type="Proteomes" id="UP000256970"/>
    </source>
</evidence>
<dbReference type="Gene3D" id="1.25.40.10">
    <property type="entry name" value="Tetratricopeptide repeat domain"/>
    <property type="match status" value="1"/>
</dbReference>
<evidence type="ECO:0000313" key="3">
    <source>
        <dbReference type="EMBL" id="SZX59496.1"/>
    </source>
</evidence>
<organism evidence="3 4">
    <name type="scientific">Tetradesmus obliquus</name>
    <name type="common">Green alga</name>
    <name type="synonym">Acutodesmus obliquus</name>
    <dbReference type="NCBI Taxonomy" id="3088"/>
    <lineage>
        <taxon>Eukaryota</taxon>
        <taxon>Viridiplantae</taxon>
        <taxon>Chlorophyta</taxon>
        <taxon>core chlorophytes</taxon>
        <taxon>Chlorophyceae</taxon>
        <taxon>CS clade</taxon>
        <taxon>Sphaeropleales</taxon>
        <taxon>Scenedesmaceae</taxon>
        <taxon>Tetradesmus</taxon>
    </lineage>
</organism>
<evidence type="ECO:0000256" key="1">
    <source>
        <dbReference type="ARBA" id="ARBA00022737"/>
    </source>
</evidence>
<dbReference type="Pfam" id="PF08238">
    <property type="entry name" value="Sel1"/>
    <property type="match status" value="5"/>
</dbReference>
<dbReference type="InterPro" id="IPR006597">
    <property type="entry name" value="Sel1-like"/>
</dbReference>